<dbReference type="Pfam" id="PF02502">
    <property type="entry name" value="LacAB_rpiB"/>
    <property type="match status" value="1"/>
</dbReference>
<organism evidence="2 3">
    <name type="scientific">Candidatus Jorgensenbacteria bacterium GW2011_GWA2_45_9</name>
    <dbReference type="NCBI Taxonomy" id="1618663"/>
    <lineage>
        <taxon>Bacteria</taxon>
        <taxon>Candidatus Joergenseniibacteriota</taxon>
    </lineage>
</organism>
<dbReference type="InterPro" id="IPR036569">
    <property type="entry name" value="RpiB_LacA_LacB_sf"/>
</dbReference>
<reference evidence="2 3" key="1">
    <citation type="journal article" date="2015" name="Nature">
        <title>rRNA introns, odd ribosomes, and small enigmatic genomes across a large radiation of phyla.</title>
        <authorList>
            <person name="Brown C.T."/>
            <person name="Hug L.A."/>
            <person name="Thomas B.C."/>
            <person name="Sharon I."/>
            <person name="Castelle C.J."/>
            <person name="Singh A."/>
            <person name="Wilkins M.J."/>
            <person name="Williams K.H."/>
            <person name="Banfield J.F."/>
        </authorList>
    </citation>
    <scope>NUCLEOTIDE SEQUENCE [LARGE SCALE GENOMIC DNA]</scope>
</reference>
<proteinExistence type="inferred from homology"/>
<evidence type="ECO:0000313" key="3">
    <source>
        <dbReference type="Proteomes" id="UP000034727"/>
    </source>
</evidence>
<comment type="caution">
    <text evidence="2">The sequence shown here is derived from an EMBL/GenBank/DDBJ whole genome shotgun (WGS) entry which is preliminary data.</text>
</comment>
<evidence type="ECO:0000256" key="1">
    <source>
        <dbReference type="ARBA" id="ARBA00008754"/>
    </source>
</evidence>
<dbReference type="GO" id="GO:0016861">
    <property type="term" value="F:intramolecular oxidoreductase activity, interconverting aldoses and ketoses"/>
    <property type="evidence" value="ECO:0007669"/>
    <property type="project" value="UniProtKB-ARBA"/>
</dbReference>
<dbReference type="SUPFAM" id="SSF89623">
    <property type="entry name" value="Ribose/Galactose isomerase RpiB/AlsB"/>
    <property type="match status" value="1"/>
</dbReference>
<dbReference type="Proteomes" id="UP000034727">
    <property type="component" value="Unassembled WGS sequence"/>
</dbReference>
<dbReference type="GO" id="GO:0005975">
    <property type="term" value="P:carbohydrate metabolic process"/>
    <property type="evidence" value="ECO:0007669"/>
    <property type="project" value="InterPro"/>
</dbReference>
<comment type="similarity">
    <text evidence="1">Belongs to the LacAB/RpiB family.</text>
</comment>
<dbReference type="AlphaFoldDB" id="A0A0G1N2Z2"/>
<sequence length="75" mass="8556">KISVIDLVVNRFKGIRCGLALSPEQISAARNDDDINVLALAADHTSEEDVKDIIAEYKLSRKNFHFIRWLPEKTF</sequence>
<dbReference type="EMBL" id="LCLJ01000019">
    <property type="protein sequence ID" value="KKU14667.1"/>
    <property type="molecule type" value="Genomic_DNA"/>
</dbReference>
<name>A0A0G1N2Z2_9BACT</name>
<accession>A0A0G1N2Z2</accession>
<evidence type="ECO:0000313" key="2">
    <source>
        <dbReference type="EMBL" id="KKU14667.1"/>
    </source>
</evidence>
<dbReference type="Gene3D" id="3.40.1400.10">
    <property type="entry name" value="Sugar-phosphate isomerase, RpiB/LacA/LacB"/>
    <property type="match status" value="1"/>
</dbReference>
<gene>
    <name evidence="2" type="ORF">UX22_C0019G0022</name>
</gene>
<protein>
    <submittedName>
        <fullName evidence="2">Uncharacterized protein</fullName>
    </submittedName>
</protein>
<feature type="non-terminal residue" evidence="2">
    <location>
        <position position="1"/>
    </location>
</feature>
<dbReference type="InterPro" id="IPR003500">
    <property type="entry name" value="RpiB_LacA_LacB"/>
</dbReference>